<reference evidence="3" key="1">
    <citation type="journal article" date="2010" name="Nat. Biotechnol.">
        <title>Draft genome sequence of the oilseed species Ricinus communis.</title>
        <authorList>
            <person name="Chan A.P."/>
            <person name="Crabtree J."/>
            <person name="Zhao Q."/>
            <person name="Lorenzi H."/>
            <person name="Orvis J."/>
            <person name="Puiu D."/>
            <person name="Melake-Berhan A."/>
            <person name="Jones K.M."/>
            <person name="Redman J."/>
            <person name="Chen G."/>
            <person name="Cahoon E.B."/>
            <person name="Gedil M."/>
            <person name="Stanke M."/>
            <person name="Haas B.J."/>
            <person name="Wortman J.R."/>
            <person name="Fraser-Liggett C.M."/>
            <person name="Ravel J."/>
            <person name="Rabinowicz P.D."/>
        </authorList>
    </citation>
    <scope>NUCLEOTIDE SEQUENCE [LARGE SCALE GENOMIC DNA]</scope>
    <source>
        <strain evidence="3">cv. Hale</strain>
    </source>
</reference>
<evidence type="ECO:0000256" key="1">
    <source>
        <dbReference type="SAM" id="MobiDB-lite"/>
    </source>
</evidence>
<name>B9REM5_RICCO</name>
<keyword evidence="3" id="KW-1185">Reference proteome</keyword>
<dbReference type="EMBL" id="EQ973776">
    <property type="protein sequence ID" value="EEF50228.1"/>
    <property type="molecule type" value="Genomic_DNA"/>
</dbReference>
<proteinExistence type="predicted"/>
<dbReference type="InParanoid" id="B9REM5"/>
<feature type="compositionally biased region" description="Polar residues" evidence="1">
    <location>
        <begin position="61"/>
        <end position="71"/>
    </location>
</feature>
<evidence type="ECO:0000313" key="3">
    <source>
        <dbReference type="Proteomes" id="UP000008311"/>
    </source>
</evidence>
<sequence>MRSHPPLLNSNPITIIIIRYIKAAVGCAPLTIEKQQRREVARKERDRDKDRETESEKRTLTNENEWQNGKATETDPTSHLKWTRPTLNLSTTF</sequence>
<dbReference type="AlphaFoldDB" id="B9REM5"/>
<protein>
    <submittedName>
        <fullName evidence="2">Uncharacterized protein</fullName>
    </submittedName>
</protein>
<evidence type="ECO:0000313" key="2">
    <source>
        <dbReference type="EMBL" id="EEF50228.1"/>
    </source>
</evidence>
<feature type="region of interest" description="Disordered" evidence="1">
    <location>
        <begin position="32"/>
        <end position="93"/>
    </location>
</feature>
<dbReference type="Proteomes" id="UP000008311">
    <property type="component" value="Unassembled WGS sequence"/>
</dbReference>
<feature type="compositionally biased region" description="Basic and acidic residues" evidence="1">
    <location>
        <begin position="34"/>
        <end position="60"/>
    </location>
</feature>
<accession>B9REM5</accession>
<organism evidence="2 3">
    <name type="scientific">Ricinus communis</name>
    <name type="common">Castor bean</name>
    <dbReference type="NCBI Taxonomy" id="3988"/>
    <lineage>
        <taxon>Eukaryota</taxon>
        <taxon>Viridiplantae</taxon>
        <taxon>Streptophyta</taxon>
        <taxon>Embryophyta</taxon>
        <taxon>Tracheophyta</taxon>
        <taxon>Spermatophyta</taxon>
        <taxon>Magnoliopsida</taxon>
        <taxon>eudicotyledons</taxon>
        <taxon>Gunneridae</taxon>
        <taxon>Pentapetalae</taxon>
        <taxon>rosids</taxon>
        <taxon>fabids</taxon>
        <taxon>Malpighiales</taxon>
        <taxon>Euphorbiaceae</taxon>
        <taxon>Acalyphoideae</taxon>
        <taxon>Acalypheae</taxon>
        <taxon>Ricinus</taxon>
    </lineage>
</organism>
<gene>
    <name evidence="2" type="ORF">RCOM_1775930</name>
</gene>